<feature type="region of interest" description="Disordered" evidence="1">
    <location>
        <begin position="267"/>
        <end position="326"/>
    </location>
</feature>
<dbReference type="Proteomes" id="UP000037962">
    <property type="component" value="Unassembled WGS sequence"/>
</dbReference>
<evidence type="ECO:0000313" key="3">
    <source>
        <dbReference type="EMBL" id="KPG33995.1"/>
    </source>
</evidence>
<reference evidence="4 5" key="1">
    <citation type="submission" date="2015-09" db="EMBL/GenBank/DDBJ databases">
        <title>Genome Sequences of Mycobacterium immunogenum Isolates, Recuperated from a Chloraminated Drinking Water Distribution System Simulator Subjected to Episodes of Nitrification.</title>
        <authorList>
            <person name="Gomez-Alvarez V."/>
            <person name="Revetta R.P."/>
        </authorList>
    </citation>
    <scope>NUCLEOTIDE SEQUENCE [LARGE SCALE GENOMIC DNA]</scope>
    <source>
        <strain evidence="2 4">H008</strain>
        <strain evidence="3 5">H076</strain>
    </source>
</reference>
<name>A0A7V8LKW8_9MYCO</name>
<organism evidence="2 4">
    <name type="scientific">Mycobacteroides immunogenum</name>
    <dbReference type="NCBI Taxonomy" id="83262"/>
    <lineage>
        <taxon>Bacteria</taxon>
        <taxon>Bacillati</taxon>
        <taxon>Actinomycetota</taxon>
        <taxon>Actinomycetes</taxon>
        <taxon>Mycobacteriales</taxon>
        <taxon>Mycobacteriaceae</taxon>
        <taxon>Mycobacteroides</taxon>
    </lineage>
</organism>
<gene>
    <name evidence="2" type="ORF">AN908_23745</name>
    <name evidence="3" type="ORF">AN912_11585</name>
</gene>
<sequence>MTPSIGGERPQLRPPEPNPHNTKGDTAPMTTQPDTDDVRRRAYQALAPILGAVALNRTQPDYALGPAFEAVHKAIKLSEATDTVDERLAEAQQRVYRSRARLERAKQRLERDTRRRDELCPVARAHKATKNLHDAVQTLTEQTAPTLDSDPRTPADQAHEFFTRLGDFYQVHLAIPLDGAEFGEKLGAQFMVKADDTQLPYLIEVLRQLRGALGDNTRVRLTKAQITPPVGQPTMPGPIGAMTRYGAYSHIPEPSISDQITEIAEQQGAKPEQVQAIPVRGGGHAFTVKPEPQPEHGRHARPDDAWESSPKPQHLAADDDQDDDAG</sequence>
<dbReference type="EMBL" id="LJFO01000016">
    <property type="protein sequence ID" value="KPG04844.1"/>
    <property type="molecule type" value="Genomic_DNA"/>
</dbReference>
<keyword evidence="5" id="KW-1185">Reference proteome</keyword>
<evidence type="ECO:0000256" key="1">
    <source>
        <dbReference type="SAM" id="MobiDB-lite"/>
    </source>
</evidence>
<evidence type="ECO:0000313" key="2">
    <source>
        <dbReference type="EMBL" id="KPG04844.1"/>
    </source>
</evidence>
<proteinExistence type="predicted"/>
<dbReference type="EMBL" id="LJFS01000012">
    <property type="protein sequence ID" value="KPG33995.1"/>
    <property type="molecule type" value="Genomic_DNA"/>
</dbReference>
<evidence type="ECO:0000313" key="4">
    <source>
        <dbReference type="Proteomes" id="UP000037843"/>
    </source>
</evidence>
<dbReference type="Proteomes" id="UP000037843">
    <property type="component" value="Unassembled WGS sequence"/>
</dbReference>
<feature type="compositionally biased region" description="Basic and acidic residues" evidence="1">
    <location>
        <begin position="292"/>
        <end position="304"/>
    </location>
</feature>
<comment type="caution">
    <text evidence="2">The sequence shown here is derived from an EMBL/GenBank/DDBJ whole genome shotgun (WGS) entry which is preliminary data.</text>
</comment>
<accession>A0A7V8LKW8</accession>
<feature type="region of interest" description="Disordered" evidence="1">
    <location>
        <begin position="1"/>
        <end position="35"/>
    </location>
</feature>
<evidence type="ECO:0000313" key="5">
    <source>
        <dbReference type="Proteomes" id="UP000037962"/>
    </source>
</evidence>
<dbReference type="AlphaFoldDB" id="A0A7V8LKW8"/>
<protein>
    <submittedName>
        <fullName evidence="2">Uncharacterized protein</fullName>
    </submittedName>
</protein>